<dbReference type="PANTHER" id="PTHR43791:SF54">
    <property type="entry name" value="MAJOR FACILITATOR SUPERFAMILY (MFS) PROFILE DOMAIN-CONTAINING PROTEIN-RELATED"/>
    <property type="match status" value="1"/>
</dbReference>
<dbReference type="FunFam" id="1.20.1250.20:FF:000364">
    <property type="entry name" value="MFS general substrate transporter"/>
    <property type="match status" value="1"/>
</dbReference>
<dbReference type="PANTHER" id="PTHR43791">
    <property type="entry name" value="PERMEASE-RELATED"/>
    <property type="match status" value="1"/>
</dbReference>
<feature type="transmembrane region" description="Helical" evidence="7">
    <location>
        <begin position="64"/>
        <end position="81"/>
    </location>
</feature>
<reference evidence="9" key="2">
    <citation type="submission" date="2020-05" db="EMBL/GenBank/DDBJ databases">
        <authorList>
            <person name="Kim H.-S."/>
            <person name="Proctor R.H."/>
            <person name="Brown D.W."/>
        </authorList>
    </citation>
    <scope>NUCLEOTIDE SEQUENCE</scope>
    <source>
        <strain evidence="9">NRRL 22465</strain>
    </source>
</reference>
<evidence type="ECO:0000313" key="9">
    <source>
        <dbReference type="EMBL" id="KAF4979162.1"/>
    </source>
</evidence>
<feature type="transmembrane region" description="Helical" evidence="7">
    <location>
        <begin position="297"/>
        <end position="316"/>
    </location>
</feature>
<keyword evidence="5 7" id="KW-0472">Membrane</keyword>
<evidence type="ECO:0000256" key="1">
    <source>
        <dbReference type="ARBA" id="ARBA00004141"/>
    </source>
</evidence>
<proteinExistence type="predicted"/>
<dbReference type="PROSITE" id="PS50850">
    <property type="entry name" value="MFS"/>
    <property type="match status" value="1"/>
</dbReference>
<comment type="caution">
    <text evidence="9">The sequence shown here is derived from an EMBL/GenBank/DDBJ whole genome shotgun (WGS) entry which is preliminary data.</text>
</comment>
<evidence type="ECO:0000256" key="6">
    <source>
        <dbReference type="ARBA" id="ARBA00023180"/>
    </source>
</evidence>
<name>A0A8H4XLF4_9HYPO</name>
<dbReference type="SUPFAM" id="SSF103473">
    <property type="entry name" value="MFS general substrate transporter"/>
    <property type="match status" value="1"/>
</dbReference>
<dbReference type="GO" id="GO:0022857">
    <property type="term" value="F:transmembrane transporter activity"/>
    <property type="evidence" value="ECO:0007669"/>
    <property type="project" value="InterPro"/>
</dbReference>
<dbReference type="AlphaFoldDB" id="A0A8H4XLF4"/>
<comment type="subcellular location">
    <subcellularLocation>
        <location evidence="1">Membrane</location>
        <topology evidence="1">Multi-pass membrane protein</topology>
    </subcellularLocation>
</comment>
<feature type="transmembrane region" description="Helical" evidence="7">
    <location>
        <begin position="227"/>
        <end position="249"/>
    </location>
</feature>
<evidence type="ECO:0000313" key="10">
    <source>
        <dbReference type="Proteomes" id="UP000635477"/>
    </source>
</evidence>
<dbReference type="Proteomes" id="UP000635477">
    <property type="component" value="Unassembled WGS sequence"/>
</dbReference>
<gene>
    <name evidence="9" type="ORF">FZEAL_4590</name>
</gene>
<dbReference type="InterPro" id="IPR036259">
    <property type="entry name" value="MFS_trans_sf"/>
</dbReference>
<evidence type="ECO:0000256" key="4">
    <source>
        <dbReference type="ARBA" id="ARBA00022989"/>
    </source>
</evidence>
<dbReference type="GO" id="GO:0016020">
    <property type="term" value="C:membrane"/>
    <property type="evidence" value="ECO:0007669"/>
    <property type="project" value="UniProtKB-SubCell"/>
</dbReference>
<keyword evidence="6" id="KW-0325">Glycoprotein</keyword>
<sequence length="530" mass="58898">MALRSSIDKHDEHVIDHTPSHVEKSPQAIEIGTFRVFGLDPEDADFYTNYPEEKRKKVFHKVDIRLVPMLALLYLICHIDRANIGNAKIEGMVEDLGMSGVQYNTVLSIFFIPYVLLEVPSNILLKKFKRPSMYLGILTLSWGIIMTCTGLVQNFAGLMTTRVLLGIFEAGFFPGAIYLCSYWYMPKDLSTRISYFYCASALSGAFSGLLAAGIAKMDGVAGLEGWRWIFILEGLATVALGVACFFFLIDTPALSTRWLDPEEIRYLELSMFIKQGGGYREESNVRWKDIKMVLTNWRIYVQAYFLMCQSALSYGIKFTLPTITKAMGFSNTVAQLTSAPPYVAAAISAICFAKVSDRFFWRMPFVATPMTIVAVAYSVILSLNGALEEKKAVAYFAVVLAVVGIYPIQAAAASWNANNIAPASRRAVGIALMNCVGNVGGIVGSFMYLESEKPKYHTGFGLSLAFGGTGLIVSLLLEWSYKMANSHKAKIAEEAKAKYTEEQLFDMGDRSPLFKHVLPLRGASQMRRMR</sequence>
<dbReference type="InterPro" id="IPR020846">
    <property type="entry name" value="MFS_dom"/>
</dbReference>
<feature type="transmembrane region" description="Helical" evidence="7">
    <location>
        <begin position="427"/>
        <end position="448"/>
    </location>
</feature>
<feature type="transmembrane region" description="Helical" evidence="7">
    <location>
        <begin position="393"/>
        <end position="415"/>
    </location>
</feature>
<dbReference type="Pfam" id="PF07690">
    <property type="entry name" value="MFS_1"/>
    <property type="match status" value="1"/>
</dbReference>
<feature type="transmembrane region" description="Helical" evidence="7">
    <location>
        <begin position="101"/>
        <end position="120"/>
    </location>
</feature>
<dbReference type="OrthoDB" id="2962993at2759"/>
<feature type="transmembrane region" description="Helical" evidence="7">
    <location>
        <begin position="460"/>
        <end position="481"/>
    </location>
</feature>
<evidence type="ECO:0000256" key="7">
    <source>
        <dbReference type="SAM" id="Phobius"/>
    </source>
</evidence>
<feature type="transmembrane region" description="Helical" evidence="7">
    <location>
        <begin position="365"/>
        <end position="387"/>
    </location>
</feature>
<feature type="transmembrane region" description="Helical" evidence="7">
    <location>
        <begin position="164"/>
        <end position="184"/>
    </location>
</feature>
<accession>A0A8H4XLF4</accession>
<dbReference type="InterPro" id="IPR011701">
    <property type="entry name" value="MFS"/>
</dbReference>
<evidence type="ECO:0000256" key="3">
    <source>
        <dbReference type="ARBA" id="ARBA00022692"/>
    </source>
</evidence>
<evidence type="ECO:0000256" key="2">
    <source>
        <dbReference type="ARBA" id="ARBA00022448"/>
    </source>
</evidence>
<keyword evidence="3 7" id="KW-0812">Transmembrane</keyword>
<feature type="transmembrane region" description="Helical" evidence="7">
    <location>
        <begin position="196"/>
        <end position="215"/>
    </location>
</feature>
<keyword evidence="10" id="KW-1185">Reference proteome</keyword>
<dbReference type="FunFam" id="1.20.1250.20:FF:000034">
    <property type="entry name" value="MFS general substrate transporter"/>
    <property type="match status" value="1"/>
</dbReference>
<feature type="domain" description="Major facilitator superfamily (MFS) profile" evidence="8">
    <location>
        <begin position="66"/>
        <end position="482"/>
    </location>
</feature>
<organism evidence="9 10">
    <name type="scientific">Fusarium zealandicum</name>
    <dbReference type="NCBI Taxonomy" id="1053134"/>
    <lineage>
        <taxon>Eukaryota</taxon>
        <taxon>Fungi</taxon>
        <taxon>Dikarya</taxon>
        <taxon>Ascomycota</taxon>
        <taxon>Pezizomycotina</taxon>
        <taxon>Sordariomycetes</taxon>
        <taxon>Hypocreomycetidae</taxon>
        <taxon>Hypocreales</taxon>
        <taxon>Nectriaceae</taxon>
        <taxon>Fusarium</taxon>
        <taxon>Fusarium staphyleae species complex</taxon>
    </lineage>
</organism>
<keyword evidence="2" id="KW-0813">Transport</keyword>
<reference evidence="9" key="1">
    <citation type="journal article" date="2020" name="BMC Genomics">
        <title>Correction to: Identification and distribution of gene clusters required for synthesis of sphingolipid metabolism inhibitors in diverse species of the filamentous fungus Fusarium.</title>
        <authorList>
            <person name="Kim H.S."/>
            <person name="Lohmar J.M."/>
            <person name="Busman M."/>
            <person name="Brown D.W."/>
            <person name="Naumann T.A."/>
            <person name="Divon H.H."/>
            <person name="Lysoe E."/>
            <person name="Uhlig S."/>
            <person name="Proctor R.H."/>
        </authorList>
    </citation>
    <scope>NUCLEOTIDE SEQUENCE</scope>
    <source>
        <strain evidence="9">NRRL 22465</strain>
    </source>
</reference>
<feature type="transmembrane region" description="Helical" evidence="7">
    <location>
        <begin position="132"/>
        <end position="152"/>
    </location>
</feature>
<dbReference type="Gene3D" id="1.20.1250.20">
    <property type="entry name" value="MFS general substrate transporter like domains"/>
    <property type="match status" value="2"/>
</dbReference>
<dbReference type="EMBL" id="JABEYC010000316">
    <property type="protein sequence ID" value="KAF4979162.1"/>
    <property type="molecule type" value="Genomic_DNA"/>
</dbReference>
<feature type="transmembrane region" description="Helical" evidence="7">
    <location>
        <begin position="336"/>
        <end position="353"/>
    </location>
</feature>
<evidence type="ECO:0000256" key="5">
    <source>
        <dbReference type="ARBA" id="ARBA00023136"/>
    </source>
</evidence>
<keyword evidence="4 7" id="KW-1133">Transmembrane helix</keyword>
<protein>
    <recommendedName>
        <fullName evidence="8">Major facilitator superfamily (MFS) profile domain-containing protein</fullName>
    </recommendedName>
</protein>
<evidence type="ECO:0000259" key="8">
    <source>
        <dbReference type="PROSITE" id="PS50850"/>
    </source>
</evidence>